<dbReference type="GO" id="GO:0004439">
    <property type="term" value="F:phosphatidylinositol-4,5-bisphosphate 5-phosphatase activity"/>
    <property type="evidence" value="ECO:0007669"/>
    <property type="project" value="UniProtKB-EC"/>
</dbReference>
<dbReference type="EC" id="3.1.3.36" evidence="3"/>
<evidence type="ECO:0000313" key="8">
    <source>
        <dbReference type="Proteomes" id="UP001210925"/>
    </source>
</evidence>
<keyword evidence="4" id="KW-0378">Hydrolase</keyword>
<gene>
    <name evidence="7" type="ORF">HK103_005504</name>
</gene>
<comment type="similarity">
    <text evidence="2">In the central section; belongs to the inositol 1,4,5-trisphosphate 5-phosphatase family.</text>
</comment>
<dbReference type="PANTHER" id="PTHR11200">
    <property type="entry name" value="INOSITOL 5-PHOSPHATASE"/>
    <property type="match status" value="1"/>
</dbReference>
<evidence type="ECO:0000256" key="4">
    <source>
        <dbReference type="ARBA" id="ARBA00022801"/>
    </source>
</evidence>
<dbReference type="Pfam" id="PF02383">
    <property type="entry name" value="Syja_N"/>
    <property type="match status" value="1"/>
</dbReference>
<dbReference type="InterPro" id="IPR046985">
    <property type="entry name" value="IP5"/>
</dbReference>
<evidence type="ECO:0000256" key="1">
    <source>
        <dbReference type="ARBA" id="ARBA00008943"/>
    </source>
</evidence>
<comment type="caution">
    <text evidence="7">The sequence shown here is derived from an EMBL/GenBank/DDBJ whole genome shotgun (WGS) entry which is preliminary data.</text>
</comment>
<dbReference type="PANTHER" id="PTHR11200:SF257">
    <property type="entry name" value="PHOSPHOINOSITIDE 5-PHOSPHATASE"/>
    <property type="match status" value="1"/>
</dbReference>
<evidence type="ECO:0000259" key="6">
    <source>
        <dbReference type="PROSITE" id="PS50275"/>
    </source>
</evidence>
<dbReference type="InterPro" id="IPR002013">
    <property type="entry name" value="SAC_dom"/>
</dbReference>
<dbReference type="InterPro" id="IPR000300">
    <property type="entry name" value="IPPc"/>
</dbReference>
<feature type="region of interest" description="Disordered" evidence="5">
    <location>
        <begin position="857"/>
        <end position="881"/>
    </location>
</feature>
<evidence type="ECO:0000256" key="5">
    <source>
        <dbReference type="SAM" id="MobiDB-lite"/>
    </source>
</evidence>
<reference evidence="7" key="1">
    <citation type="submission" date="2020-05" db="EMBL/GenBank/DDBJ databases">
        <title>Phylogenomic resolution of chytrid fungi.</title>
        <authorList>
            <person name="Stajich J.E."/>
            <person name="Amses K."/>
            <person name="Simmons R."/>
            <person name="Seto K."/>
            <person name="Myers J."/>
            <person name="Bonds A."/>
            <person name="Quandt C.A."/>
            <person name="Barry K."/>
            <person name="Liu P."/>
            <person name="Grigoriev I."/>
            <person name="Longcore J.E."/>
            <person name="James T.Y."/>
        </authorList>
    </citation>
    <scope>NUCLEOTIDE SEQUENCE</scope>
    <source>
        <strain evidence="7">PLAUS21</strain>
    </source>
</reference>
<name>A0AAD5Y3C8_9FUNG</name>
<dbReference type="Gene3D" id="3.60.10.10">
    <property type="entry name" value="Endonuclease/exonuclease/phosphatase"/>
    <property type="match status" value="2"/>
</dbReference>
<dbReference type="PROSITE" id="PS50275">
    <property type="entry name" value="SAC"/>
    <property type="match status" value="1"/>
</dbReference>
<evidence type="ECO:0000256" key="2">
    <source>
        <dbReference type="ARBA" id="ARBA00009678"/>
    </source>
</evidence>
<dbReference type="Proteomes" id="UP001210925">
    <property type="component" value="Unassembled WGS sequence"/>
</dbReference>
<comment type="similarity">
    <text evidence="1">Belongs to the synaptojanin family.</text>
</comment>
<proteinExistence type="inferred from homology"/>
<accession>A0AAD5Y3C8</accession>
<dbReference type="EMBL" id="JADGKB010000050">
    <property type="protein sequence ID" value="KAJ3256506.1"/>
    <property type="molecule type" value="Genomic_DNA"/>
</dbReference>
<protein>
    <recommendedName>
        <fullName evidence="3">phosphoinositide 5-phosphatase</fullName>
        <ecNumber evidence="3">3.1.3.36</ecNumber>
    </recommendedName>
</protein>
<feature type="domain" description="SAC" evidence="6">
    <location>
        <begin position="125"/>
        <end position="465"/>
    </location>
</feature>
<dbReference type="SMART" id="SM00128">
    <property type="entry name" value="IPPc"/>
    <property type="match status" value="1"/>
</dbReference>
<keyword evidence="8" id="KW-1185">Reference proteome</keyword>
<organism evidence="7 8">
    <name type="scientific">Boothiomyces macroporosus</name>
    <dbReference type="NCBI Taxonomy" id="261099"/>
    <lineage>
        <taxon>Eukaryota</taxon>
        <taxon>Fungi</taxon>
        <taxon>Fungi incertae sedis</taxon>
        <taxon>Chytridiomycota</taxon>
        <taxon>Chytridiomycota incertae sedis</taxon>
        <taxon>Chytridiomycetes</taxon>
        <taxon>Rhizophydiales</taxon>
        <taxon>Terramycetaceae</taxon>
        <taxon>Boothiomyces</taxon>
    </lineage>
</organism>
<evidence type="ECO:0000256" key="3">
    <source>
        <dbReference type="ARBA" id="ARBA00013044"/>
    </source>
</evidence>
<dbReference type="Pfam" id="PF22669">
    <property type="entry name" value="Exo_endo_phos2"/>
    <property type="match status" value="1"/>
</dbReference>
<sequence>MTTVLFRENPRSILIRPASNISTTGLLLEANQDGSCAAQFTTQTSGYALLYQRPVQGCLGILSVDSELFVGIVTEHEQVAKFEGNDIYVIKRVDFHCINSNKYERVTINPESDEKDVIVHPCLELVKLLQSGSFYYSNTFDLTRNLQSRLLNPSGLGIVDSVDMNYVWNRSIISELVRIKQQELDSTTAHEVDKSGILIPIIQGFVGHDRITLQNEKMDMGIISRLSSNRAGTRFNARGIDDDGHVSNFVESEFLIYSKDYKFSFIQLRGSVPLFWEQTGLQVQHKVKLSRGIESTIHSTRKHFEELVQTYQKVQIVNLLSQSKTSPEYELSAAYNTAVADLTEFSKKVEFYSFDFHAEVKRDQFDKLRELSKAIEGKMEKFKFTLYDKSTKTFILQQTGVFRTNCLDCLDRTNVVQTLIAEDTMKYWFQQMGKTPYAMEKDALTNTFNNIWADNGDWLSKIYAGTGALKSSYTRNGKQSLFGFLDDAAKSVGRFYISNFVDKSRQEAIDLLLKEGPMLSTPQNDNVKYYLVERVSEYTSKSKITVYCGTYNFNGKNPNSCNESLDSWLDSRVTQQPADIVVIGCQELIQLTPEKTGLRGMAANKGGIGLRMQVDDTTLAFVTAHFAAGQSQVDDRVNDYHTITSGLKFKGKNLLDHDNVFWFGDFNFRIDGENSMVRSMIAKKDYGWLLEHDQLYDRMKTNRVFMGFTESPPKFDPTYKYDNDSAQYDTSEKNRVPAWTDRVLYKGKGIKLLEYSRGEQTMSDHRPVKAVFEVEVLQINKELKQKVENEIRQDPTLSNLSLRLPPPSSNSSKWWETETLPDFPLVDGPNPFYQFKVSKPPSIPSRPEVLNPFAEFEPPAVKVPPPRPEKSSKLVTLNLMD</sequence>
<dbReference type="AlphaFoldDB" id="A0AAD5Y3C8"/>
<dbReference type="InterPro" id="IPR036691">
    <property type="entry name" value="Endo/exonu/phosph_ase_sf"/>
</dbReference>
<dbReference type="GO" id="GO:0046856">
    <property type="term" value="P:phosphatidylinositol dephosphorylation"/>
    <property type="evidence" value="ECO:0007669"/>
    <property type="project" value="InterPro"/>
</dbReference>
<evidence type="ECO:0000313" key="7">
    <source>
        <dbReference type="EMBL" id="KAJ3256506.1"/>
    </source>
</evidence>
<dbReference type="SUPFAM" id="SSF56219">
    <property type="entry name" value="DNase I-like"/>
    <property type="match status" value="1"/>
</dbReference>